<comment type="similarity">
    <text evidence="2">Belongs to the outer membrane factor (OMF) (TC 1.B.17) family.</text>
</comment>
<protein>
    <submittedName>
        <fullName evidence="10">Cobalt-zinc-cadmium resistance protein CzcA</fullName>
    </submittedName>
</protein>
<keyword evidence="9" id="KW-0732">Signal</keyword>
<name>A0A4Q0T398_9BACT</name>
<keyword evidence="3" id="KW-0813">Transport</keyword>
<dbReference type="GO" id="GO:0015562">
    <property type="term" value="F:efflux transmembrane transporter activity"/>
    <property type="evidence" value="ECO:0007669"/>
    <property type="project" value="InterPro"/>
</dbReference>
<feature type="region of interest" description="Disordered" evidence="8">
    <location>
        <begin position="19"/>
        <end position="62"/>
    </location>
</feature>
<organism evidence="10 11">
    <name type="scientific">Granulicella sibirica</name>
    <dbReference type="NCBI Taxonomy" id="2479048"/>
    <lineage>
        <taxon>Bacteria</taxon>
        <taxon>Pseudomonadati</taxon>
        <taxon>Acidobacteriota</taxon>
        <taxon>Terriglobia</taxon>
        <taxon>Terriglobales</taxon>
        <taxon>Acidobacteriaceae</taxon>
        <taxon>Granulicella</taxon>
    </lineage>
</organism>
<dbReference type="SUPFAM" id="SSF56954">
    <property type="entry name" value="Outer membrane efflux proteins (OEP)"/>
    <property type="match status" value="1"/>
</dbReference>
<evidence type="ECO:0000313" key="10">
    <source>
        <dbReference type="EMBL" id="RXH56021.1"/>
    </source>
</evidence>
<evidence type="ECO:0000256" key="1">
    <source>
        <dbReference type="ARBA" id="ARBA00004442"/>
    </source>
</evidence>
<feature type="compositionally biased region" description="Low complexity" evidence="8">
    <location>
        <begin position="48"/>
        <end position="62"/>
    </location>
</feature>
<dbReference type="GO" id="GO:0015288">
    <property type="term" value="F:porin activity"/>
    <property type="evidence" value="ECO:0007669"/>
    <property type="project" value="TreeGrafter"/>
</dbReference>
<keyword evidence="11" id="KW-1185">Reference proteome</keyword>
<evidence type="ECO:0000256" key="7">
    <source>
        <dbReference type="ARBA" id="ARBA00023237"/>
    </source>
</evidence>
<dbReference type="InterPro" id="IPR051906">
    <property type="entry name" value="TolC-like"/>
</dbReference>
<gene>
    <name evidence="10" type="ORF">GRAN_2878</name>
</gene>
<keyword evidence="7" id="KW-0998">Cell outer membrane</keyword>
<keyword evidence="4" id="KW-1134">Transmembrane beta strand</keyword>
<dbReference type="InterPro" id="IPR003423">
    <property type="entry name" value="OMP_efflux"/>
</dbReference>
<accession>A0A4Q0T398</accession>
<dbReference type="AlphaFoldDB" id="A0A4Q0T398"/>
<keyword evidence="6" id="KW-0472">Membrane</keyword>
<dbReference type="Proteomes" id="UP000289437">
    <property type="component" value="Unassembled WGS sequence"/>
</dbReference>
<evidence type="ECO:0000256" key="2">
    <source>
        <dbReference type="ARBA" id="ARBA00007613"/>
    </source>
</evidence>
<evidence type="ECO:0000256" key="8">
    <source>
        <dbReference type="SAM" id="MobiDB-lite"/>
    </source>
</evidence>
<comment type="subcellular location">
    <subcellularLocation>
        <location evidence="1">Cell outer membrane</location>
    </subcellularLocation>
</comment>
<dbReference type="RefSeq" id="WP_241654573.1">
    <property type="nucleotide sequence ID" value="NZ_RDSM01000002.1"/>
</dbReference>
<evidence type="ECO:0000313" key="11">
    <source>
        <dbReference type="Proteomes" id="UP000289437"/>
    </source>
</evidence>
<dbReference type="PANTHER" id="PTHR30026:SF21">
    <property type="entry name" value="SLR1270 PROTEIN"/>
    <property type="match status" value="1"/>
</dbReference>
<proteinExistence type="inferred from homology"/>
<evidence type="ECO:0000256" key="4">
    <source>
        <dbReference type="ARBA" id="ARBA00022452"/>
    </source>
</evidence>
<comment type="caution">
    <text evidence="10">The sequence shown here is derived from an EMBL/GenBank/DDBJ whole genome shotgun (WGS) entry which is preliminary data.</text>
</comment>
<feature type="compositionally biased region" description="Low complexity" evidence="8">
    <location>
        <begin position="19"/>
        <end position="39"/>
    </location>
</feature>
<keyword evidence="5" id="KW-0812">Transmembrane</keyword>
<evidence type="ECO:0000256" key="9">
    <source>
        <dbReference type="SAM" id="SignalP"/>
    </source>
</evidence>
<evidence type="ECO:0000256" key="6">
    <source>
        <dbReference type="ARBA" id="ARBA00023136"/>
    </source>
</evidence>
<dbReference type="PANTHER" id="PTHR30026">
    <property type="entry name" value="OUTER MEMBRANE PROTEIN TOLC"/>
    <property type="match status" value="1"/>
</dbReference>
<feature type="chain" id="PRO_5020509104" evidence="9">
    <location>
        <begin position="17"/>
        <end position="492"/>
    </location>
</feature>
<dbReference type="Gene3D" id="1.20.1600.10">
    <property type="entry name" value="Outer membrane efflux proteins (OEP)"/>
    <property type="match status" value="1"/>
</dbReference>
<dbReference type="GO" id="GO:0009279">
    <property type="term" value="C:cell outer membrane"/>
    <property type="evidence" value="ECO:0007669"/>
    <property type="project" value="UniProtKB-SubCell"/>
</dbReference>
<feature type="signal peptide" evidence="9">
    <location>
        <begin position="1"/>
        <end position="16"/>
    </location>
</feature>
<dbReference type="EMBL" id="RDSM01000002">
    <property type="protein sequence ID" value="RXH56021.1"/>
    <property type="molecule type" value="Genomic_DNA"/>
</dbReference>
<reference evidence="10 11" key="1">
    <citation type="submission" date="2018-11" db="EMBL/GenBank/DDBJ databases">
        <authorList>
            <person name="Mardanov A.V."/>
            <person name="Ravin N.V."/>
            <person name="Dedysh S.N."/>
        </authorList>
    </citation>
    <scope>NUCLEOTIDE SEQUENCE [LARGE SCALE GENOMIC DNA]</scope>
    <source>
        <strain evidence="10 11">AF10</strain>
    </source>
</reference>
<dbReference type="GO" id="GO:1990281">
    <property type="term" value="C:efflux pump complex"/>
    <property type="evidence" value="ECO:0007669"/>
    <property type="project" value="TreeGrafter"/>
</dbReference>
<sequence length="492" mass="51222">MAVTALALLGVPAVLAQAPGSNGPANAGSSGASGSNGSNVQTAQQQLGSATGQSSGVSSDSFKGSIVSGKSTGTTIDLSLDDAIQRGLKQNLGLILQTSAVKNANGQRLEMLQALLPTVTGQASIEVEQVNLAAYGLKFPGLNPIIGPFQVVDFRAYLTQKVVNISSLQDYLQSKHNFQSAKLTAEDARDMVTLTVGNAYLLCIADAARIEAVKAELATSKVSLDQAVANHDAGTSPRLDVLRAQVDYQNEQQTLISTTNQLAKDKLALARTIGLPLDQEFALTTLAPYAALDNVDPEAAFEQALKTRKDLAGSEEALKAAKAGKASARATQYPTAGIIGDFGDLGTTPGHSHGTYTATGEVSAPILQIAKTRGAEQTAAANYDNAQAKLSDQIQQVNADVRDNILDVQAAAKLVEAAQSNVALAKEALSEAQQRFSAGVADDLPVSQAQSQTEQANDQFISALYQHNVAKLSLARAIGVAQTSYKTYLGGK</sequence>
<evidence type="ECO:0000256" key="5">
    <source>
        <dbReference type="ARBA" id="ARBA00022692"/>
    </source>
</evidence>
<evidence type="ECO:0000256" key="3">
    <source>
        <dbReference type="ARBA" id="ARBA00022448"/>
    </source>
</evidence>
<dbReference type="Pfam" id="PF02321">
    <property type="entry name" value="OEP"/>
    <property type="match status" value="2"/>
</dbReference>
<reference evidence="11" key="2">
    <citation type="submission" date="2019-02" db="EMBL/GenBank/DDBJ databases">
        <title>Granulicella sibirica sp. nov., a psychrotolerant acidobacterium isolated from an organic soil layer in forested tundra, West Siberia.</title>
        <authorList>
            <person name="Oshkin I.Y."/>
            <person name="Kulichevskaya I.S."/>
            <person name="Rijpstra W.I.C."/>
            <person name="Sinninghe Damste J.S."/>
            <person name="Rakitin A.L."/>
            <person name="Ravin N.V."/>
            <person name="Dedysh S.N."/>
        </authorList>
    </citation>
    <scope>NUCLEOTIDE SEQUENCE [LARGE SCALE GENOMIC DNA]</scope>
    <source>
        <strain evidence="11">AF10</strain>
    </source>
</reference>